<dbReference type="EMBL" id="CP010029">
    <property type="protein sequence ID" value="ANI30026.1"/>
    <property type="molecule type" value="Genomic_DNA"/>
</dbReference>
<keyword evidence="2" id="KW-1185">Reference proteome</keyword>
<reference evidence="1 2" key="1">
    <citation type="journal article" date="2016" name="Toxins">
        <title>The Draft Genome Sequence of the Yersinia entomophaga Entomopathogenic Type Strain MH96T.</title>
        <authorList>
            <person name="Hurst M.R."/>
            <person name="Beattie A."/>
            <person name="Altermann E."/>
            <person name="Moraga R.M."/>
            <person name="Harper L.A."/>
            <person name="Calder J."/>
            <person name="Laugraud A."/>
        </authorList>
    </citation>
    <scope>NUCLEOTIDE SEQUENCE [LARGE SCALE GENOMIC DNA]</scope>
    <source>
        <strain evidence="1 2">MH96</strain>
    </source>
</reference>
<proteinExistence type="predicted"/>
<gene>
    <name evidence="1" type="ORF">PL78_09360</name>
</gene>
<evidence type="ECO:0000313" key="2">
    <source>
        <dbReference type="Proteomes" id="UP000266744"/>
    </source>
</evidence>
<accession>A0ABM6BK10</accession>
<organism evidence="1 2">
    <name type="scientific">Yersinia entomophaga</name>
    <dbReference type="NCBI Taxonomy" id="935293"/>
    <lineage>
        <taxon>Bacteria</taxon>
        <taxon>Pseudomonadati</taxon>
        <taxon>Pseudomonadota</taxon>
        <taxon>Gammaproteobacteria</taxon>
        <taxon>Enterobacterales</taxon>
        <taxon>Yersiniaceae</taxon>
        <taxon>Yersinia</taxon>
    </lineage>
</organism>
<sequence>MLLPVLWLSSCNPIEYCSTWPDIHRFITFQIIMLSALCKLFPTGLDNESQLKRFSQNKPNEVQREYLADKGHISPLFWRKTGKKKAAEATF</sequence>
<protein>
    <submittedName>
        <fullName evidence="1">Uncharacterized protein</fullName>
    </submittedName>
</protein>
<name>A0ABM6BK10_YERET</name>
<evidence type="ECO:0000313" key="1">
    <source>
        <dbReference type="EMBL" id="ANI30026.1"/>
    </source>
</evidence>
<dbReference type="Proteomes" id="UP000266744">
    <property type="component" value="Chromosome"/>
</dbReference>